<dbReference type="Proteomes" id="UP000240800">
    <property type="component" value="Unassembled WGS sequence"/>
</dbReference>
<evidence type="ECO:0000313" key="3">
    <source>
        <dbReference type="EMBL" id="PTM81509.1"/>
    </source>
</evidence>
<keyword evidence="4" id="KW-1185">Reference proteome</keyword>
<protein>
    <recommendedName>
        <fullName evidence="5">Lipase (Class 3)</fullName>
    </recommendedName>
</protein>
<evidence type="ECO:0008006" key="5">
    <source>
        <dbReference type="Google" id="ProtNLM"/>
    </source>
</evidence>
<dbReference type="EMBL" id="PZZW01000001">
    <property type="protein sequence ID" value="PTM81509.1"/>
    <property type="molecule type" value="Genomic_DNA"/>
</dbReference>
<evidence type="ECO:0000313" key="4">
    <source>
        <dbReference type="Proteomes" id="UP000240800"/>
    </source>
</evidence>
<proteinExistence type="predicted"/>
<feature type="region of interest" description="Disordered" evidence="1">
    <location>
        <begin position="377"/>
        <end position="408"/>
    </location>
</feature>
<feature type="transmembrane region" description="Helical" evidence="2">
    <location>
        <begin position="155"/>
        <end position="174"/>
    </location>
</feature>
<dbReference type="InterPro" id="IPR029058">
    <property type="entry name" value="AB_hydrolase_fold"/>
</dbReference>
<sequence>MDLLAEPKLKRPFRRRVFLIPGGEAVSPAFYRELYLRQGAAQADLAEMALALRPGRGPASWRVSGAMEAGFCETEVELLPWADLVPGAAGQAIGPGLAGRIGTLWIYLATGALLRLFKLRPVAVLALLVPPAVLSVLAVLALAAGLLLAEALAALIWPPAGWLAGLVLAGVLLLRVRFPPLPLADLGLLARQRGALPPALAERMGRFRAVLSEALRSECDELLVVGHSTGAVLAVSLMADLLRGGLPAHRPALALLTLGQRVPLLSFLPEARRFRRDLNALAAAAELTWIDVSAPEDPLCFALCDPVSVSGVAPEGKLWPLVISAALSETLSPARRRRLRGRPGLRHLQYLCAYDRAGDYDVFRVTAGPKPLAERFRGRAPSRGRIDRASSGHVTMGAPRAEAQRPVR</sequence>
<gene>
    <name evidence="3" type="ORF">C8J29_101449</name>
</gene>
<reference evidence="3 4" key="1">
    <citation type="submission" date="2018-04" db="EMBL/GenBank/DDBJ databases">
        <title>Genomic Encyclopedia of Type Strains, Phase III (KMG-III): the genomes of soil and plant-associated and newly described type strains.</title>
        <authorList>
            <person name="Whitman W."/>
        </authorList>
    </citation>
    <scope>NUCLEOTIDE SEQUENCE [LARGE SCALE GENOMIC DNA]</scope>
    <source>
        <strain evidence="3 4">JA192</strain>
    </source>
</reference>
<accession>A0ABX5JGG5</accession>
<evidence type="ECO:0000256" key="1">
    <source>
        <dbReference type="SAM" id="MobiDB-lite"/>
    </source>
</evidence>
<name>A0ABX5JGG5_9RHOB</name>
<organism evidence="3 4">
    <name type="scientific">Cereibacter johrii</name>
    <dbReference type="NCBI Taxonomy" id="445629"/>
    <lineage>
        <taxon>Bacteria</taxon>
        <taxon>Pseudomonadati</taxon>
        <taxon>Pseudomonadota</taxon>
        <taxon>Alphaproteobacteria</taxon>
        <taxon>Rhodobacterales</taxon>
        <taxon>Paracoccaceae</taxon>
        <taxon>Cereibacter</taxon>
    </lineage>
</organism>
<keyword evidence="2" id="KW-0472">Membrane</keyword>
<evidence type="ECO:0000256" key="2">
    <source>
        <dbReference type="SAM" id="Phobius"/>
    </source>
</evidence>
<keyword evidence="2" id="KW-0812">Transmembrane</keyword>
<comment type="caution">
    <text evidence="3">The sequence shown here is derived from an EMBL/GenBank/DDBJ whole genome shotgun (WGS) entry which is preliminary data.</text>
</comment>
<dbReference type="SUPFAM" id="SSF53474">
    <property type="entry name" value="alpha/beta-Hydrolases"/>
    <property type="match status" value="1"/>
</dbReference>
<keyword evidence="2" id="KW-1133">Transmembrane helix</keyword>
<feature type="transmembrane region" description="Helical" evidence="2">
    <location>
        <begin position="122"/>
        <end position="149"/>
    </location>
</feature>
<dbReference type="RefSeq" id="WP_069332960.1">
    <property type="nucleotide sequence ID" value="NZ_MABH01000180.1"/>
</dbReference>